<dbReference type="RefSeq" id="XP_045961776.1">
    <property type="nucleotide sequence ID" value="XM_046102099.1"/>
</dbReference>
<sequence>MSYICYIYYCGPVPSVHLLSPVLIGLKKLDVSLLHLQMCQYQADDHHGCDQLDSPECRYIITALAFAEKFNMFRRKRINITFVFSLGLFVVIASCICLEFIVIMAR</sequence>
<evidence type="ECO:0000256" key="1">
    <source>
        <dbReference type="SAM" id="Phobius"/>
    </source>
</evidence>
<dbReference type="EMBL" id="JAGPXC010000002">
    <property type="protein sequence ID" value="KAH6657542.1"/>
    <property type="molecule type" value="Genomic_DNA"/>
</dbReference>
<keyword evidence="1" id="KW-1133">Transmembrane helix</keyword>
<accession>A0A9P8ZZR5</accession>
<comment type="caution">
    <text evidence="2">The sequence shown here is derived from an EMBL/GenBank/DDBJ whole genome shotgun (WGS) entry which is preliminary data.</text>
</comment>
<keyword evidence="1" id="KW-0472">Membrane</keyword>
<evidence type="ECO:0000313" key="3">
    <source>
        <dbReference type="Proteomes" id="UP000758603"/>
    </source>
</evidence>
<protein>
    <submittedName>
        <fullName evidence="2">Uncharacterized protein</fullName>
    </submittedName>
</protein>
<feature type="transmembrane region" description="Helical" evidence="1">
    <location>
        <begin position="78"/>
        <end position="105"/>
    </location>
</feature>
<gene>
    <name evidence="2" type="ORF">BKA67DRAFT_555568</name>
</gene>
<dbReference type="AlphaFoldDB" id="A0A9P8ZZR5"/>
<proteinExistence type="predicted"/>
<dbReference type="GeneID" id="70130991"/>
<dbReference type="Proteomes" id="UP000758603">
    <property type="component" value="Unassembled WGS sequence"/>
</dbReference>
<keyword evidence="3" id="KW-1185">Reference proteome</keyword>
<organism evidence="2 3">
    <name type="scientific">Truncatella angustata</name>
    <dbReference type="NCBI Taxonomy" id="152316"/>
    <lineage>
        <taxon>Eukaryota</taxon>
        <taxon>Fungi</taxon>
        <taxon>Dikarya</taxon>
        <taxon>Ascomycota</taxon>
        <taxon>Pezizomycotina</taxon>
        <taxon>Sordariomycetes</taxon>
        <taxon>Xylariomycetidae</taxon>
        <taxon>Amphisphaeriales</taxon>
        <taxon>Sporocadaceae</taxon>
        <taxon>Truncatella</taxon>
    </lineage>
</organism>
<name>A0A9P8ZZR5_9PEZI</name>
<keyword evidence="1" id="KW-0812">Transmembrane</keyword>
<reference evidence="2" key="1">
    <citation type="journal article" date="2021" name="Nat. Commun.">
        <title>Genetic determinants of endophytism in the Arabidopsis root mycobiome.</title>
        <authorList>
            <person name="Mesny F."/>
            <person name="Miyauchi S."/>
            <person name="Thiergart T."/>
            <person name="Pickel B."/>
            <person name="Atanasova L."/>
            <person name="Karlsson M."/>
            <person name="Huettel B."/>
            <person name="Barry K.W."/>
            <person name="Haridas S."/>
            <person name="Chen C."/>
            <person name="Bauer D."/>
            <person name="Andreopoulos W."/>
            <person name="Pangilinan J."/>
            <person name="LaButti K."/>
            <person name="Riley R."/>
            <person name="Lipzen A."/>
            <person name="Clum A."/>
            <person name="Drula E."/>
            <person name="Henrissat B."/>
            <person name="Kohler A."/>
            <person name="Grigoriev I.V."/>
            <person name="Martin F.M."/>
            <person name="Hacquard S."/>
        </authorList>
    </citation>
    <scope>NUCLEOTIDE SEQUENCE</scope>
    <source>
        <strain evidence="2">MPI-SDFR-AT-0073</strain>
    </source>
</reference>
<evidence type="ECO:0000313" key="2">
    <source>
        <dbReference type="EMBL" id="KAH6657542.1"/>
    </source>
</evidence>